<feature type="transmembrane region" description="Helical" evidence="1">
    <location>
        <begin position="78"/>
        <end position="98"/>
    </location>
</feature>
<dbReference type="Proteomes" id="UP000030023">
    <property type="component" value="Unassembled WGS sequence"/>
</dbReference>
<accession>A0ABR4XP96</accession>
<organism evidence="2 3">
    <name type="scientific">Oenococcus alcoholitolerans</name>
    <dbReference type="NCBI Taxonomy" id="931074"/>
    <lineage>
        <taxon>Bacteria</taxon>
        <taxon>Bacillati</taxon>
        <taxon>Bacillota</taxon>
        <taxon>Bacilli</taxon>
        <taxon>Lactobacillales</taxon>
        <taxon>Lactobacillaceae</taxon>
        <taxon>Oenococcus</taxon>
    </lineage>
</organism>
<dbReference type="EMBL" id="AXCV01000548">
    <property type="protein sequence ID" value="KGO22370.1"/>
    <property type="molecule type" value="Genomic_DNA"/>
</dbReference>
<comment type="caution">
    <text evidence="2">The sequence shown here is derived from an EMBL/GenBank/DDBJ whole genome shotgun (WGS) entry which is preliminary data.</text>
</comment>
<keyword evidence="3" id="KW-1185">Reference proteome</keyword>
<sequence>MLARFSALIFGLLLNAFGNSLTIVSGFGAGVWTATAINLNHIVDLSVGNIIFIFGIFSIIVNQILIKRIEFIRAVNELIFILFFSRFIDLFTNILIYFKAEELPWYIRIFYRSWA</sequence>
<gene>
    <name evidence="2" type="ORF">Q757_09185</name>
</gene>
<evidence type="ECO:0000313" key="2">
    <source>
        <dbReference type="EMBL" id="KGO22370.1"/>
    </source>
</evidence>
<dbReference type="Pfam" id="PF19700">
    <property type="entry name" value="DUF6198"/>
    <property type="match status" value="1"/>
</dbReference>
<evidence type="ECO:0000313" key="3">
    <source>
        <dbReference type="Proteomes" id="UP000030023"/>
    </source>
</evidence>
<proteinExistence type="predicted"/>
<name>A0ABR4XP96_9LACO</name>
<keyword evidence="1" id="KW-1133">Transmembrane helix</keyword>
<keyword evidence="1" id="KW-0472">Membrane</keyword>
<reference evidence="2 3" key="1">
    <citation type="journal article" date="2014" name="Antonie Van Leeuwenhoek">
        <title>Oenococcus alcoholitolerans sp. nov., a lactic acid bacteria isolated from cachaca and ethanol fermentation processes.</title>
        <authorList>
            <person name="Badotti F."/>
            <person name="Moreira A.P."/>
            <person name="Tonon L.A."/>
            <person name="de Lucena B.T."/>
            <person name="Gomes Fde C."/>
            <person name="Kruger R."/>
            <person name="Thompson C.C."/>
            <person name="de Morais M.A.Jr."/>
            <person name="Rosa C.A."/>
            <person name="Thompson F.L."/>
        </authorList>
    </citation>
    <scope>NUCLEOTIDE SEQUENCE [LARGE SCALE GENOMIC DNA]</scope>
    <source>
        <strain evidence="2 3">UFRJ-M7.2.18</strain>
    </source>
</reference>
<evidence type="ECO:0000256" key="1">
    <source>
        <dbReference type="SAM" id="Phobius"/>
    </source>
</evidence>
<feature type="transmembrane region" description="Helical" evidence="1">
    <location>
        <begin position="46"/>
        <end position="66"/>
    </location>
</feature>
<dbReference type="InterPro" id="IPR038750">
    <property type="entry name" value="YczE/YyaS-like"/>
</dbReference>
<keyword evidence="1" id="KW-0812">Transmembrane</keyword>
<protein>
    <submittedName>
        <fullName evidence="2">Uncharacterized protein</fullName>
    </submittedName>
</protein>